<evidence type="ECO:0000256" key="1">
    <source>
        <dbReference type="ARBA" id="ARBA00010815"/>
    </source>
</evidence>
<gene>
    <name evidence="7" type="ORF">GCM10009811_00520</name>
</gene>
<dbReference type="PANTHER" id="PTHR43667:SF1">
    <property type="entry name" value="CYCLOPROPANE-FATTY-ACYL-PHOSPHOLIPID SYNTHASE"/>
    <property type="match status" value="1"/>
</dbReference>
<dbReference type="PANTHER" id="PTHR43667">
    <property type="entry name" value="CYCLOPROPANE-FATTY-ACYL-PHOSPHOLIPID SYNTHASE"/>
    <property type="match status" value="1"/>
</dbReference>
<dbReference type="Pfam" id="PF02353">
    <property type="entry name" value="CMAS"/>
    <property type="match status" value="1"/>
</dbReference>
<proteinExistence type="inferred from homology"/>
<keyword evidence="5" id="KW-0443">Lipid metabolism</keyword>
<evidence type="ECO:0000259" key="6">
    <source>
        <dbReference type="SMART" id="SM00828"/>
    </source>
</evidence>
<evidence type="ECO:0000256" key="5">
    <source>
        <dbReference type="ARBA" id="ARBA00023098"/>
    </source>
</evidence>
<dbReference type="InterPro" id="IPR020803">
    <property type="entry name" value="MeTfrase_dom"/>
</dbReference>
<dbReference type="Gene3D" id="3.40.50.150">
    <property type="entry name" value="Vaccinia Virus protein VP39"/>
    <property type="match status" value="1"/>
</dbReference>
<dbReference type="Proteomes" id="UP001499938">
    <property type="component" value="Unassembled WGS sequence"/>
</dbReference>
<dbReference type="InterPro" id="IPR050723">
    <property type="entry name" value="CFA/CMAS"/>
</dbReference>
<reference evidence="7 8" key="1">
    <citation type="journal article" date="2019" name="Int. J. Syst. Evol. Microbiol.">
        <title>The Global Catalogue of Microorganisms (GCM) 10K type strain sequencing project: providing services to taxonomists for standard genome sequencing and annotation.</title>
        <authorList>
            <consortium name="The Broad Institute Genomics Platform"/>
            <consortium name="The Broad Institute Genome Sequencing Center for Infectious Disease"/>
            <person name="Wu L."/>
            <person name="Ma J."/>
        </authorList>
    </citation>
    <scope>NUCLEOTIDE SEQUENCE [LARGE SCALE GENOMIC DNA]</scope>
    <source>
        <strain evidence="7 8">JCM 15592</strain>
    </source>
</reference>
<feature type="domain" description="Polyketide synthase-like methyltransferase" evidence="6">
    <location>
        <begin position="152"/>
        <end position="406"/>
    </location>
</feature>
<accession>A0ABN2L8J3</accession>
<keyword evidence="3" id="KW-0808">Transferase</keyword>
<evidence type="ECO:0000313" key="7">
    <source>
        <dbReference type="EMBL" id="GAA1778992.1"/>
    </source>
</evidence>
<organism evidence="7 8">
    <name type="scientific">Nostocoides veronense</name>
    <dbReference type="NCBI Taxonomy" id="330836"/>
    <lineage>
        <taxon>Bacteria</taxon>
        <taxon>Bacillati</taxon>
        <taxon>Actinomycetota</taxon>
        <taxon>Actinomycetes</taxon>
        <taxon>Micrococcales</taxon>
        <taxon>Intrasporangiaceae</taxon>
        <taxon>Nostocoides</taxon>
    </lineage>
</organism>
<dbReference type="InterPro" id="IPR003333">
    <property type="entry name" value="CMAS"/>
</dbReference>
<protein>
    <submittedName>
        <fullName evidence="7">Class I SAM-dependent methyltransferase</fullName>
    </submittedName>
</protein>
<dbReference type="EMBL" id="BAAAPO010000001">
    <property type="protein sequence ID" value="GAA1778992.1"/>
    <property type="molecule type" value="Genomic_DNA"/>
</dbReference>
<dbReference type="RefSeq" id="WP_344079583.1">
    <property type="nucleotide sequence ID" value="NZ_BAAAPO010000001.1"/>
</dbReference>
<dbReference type="PIRSF" id="PIRSF003085">
    <property type="entry name" value="CMAS"/>
    <property type="match status" value="1"/>
</dbReference>
<keyword evidence="4" id="KW-0949">S-adenosyl-L-methionine</keyword>
<dbReference type="GO" id="GO:0032259">
    <property type="term" value="P:methylation"/>
    <property type="evidence" value="ECO:0007669"/>
    <property type="project" value="UniProtKB-KW"/>
</dbReference>
<dbReference type="CDD" id="cd02440">
    <property type="entry name" value="AdoMet_MTases"/>
    <property type="match status" value="1"/>
</dbReference>
<comment type="caution">
    <text evidence="7">The sequence shown here is derived from an EMBL/GenBank/DDBJ whole genome shotgun (WGS) entry which is preliminary data.</text>
</comment>
<keyword evidence="2 7" id="KW-0489">Methyltransferase</keyword>
<sequence length="425" mass="46583">MSLTIGAIVDQIFGESAPFLLRAYDGSSSSNVSAPVVLHLKTERGLRYLVSAPGELGVVRAYVQGDLDIDGLDEGDPYDLIDQLKDALAVRVPKPRKVTEILASLGPRMFIPPELPELENPPGWRRLAEGLRHSKSRDAQAISHHYDVSNAFYELVLGPSMAYTCACYPRADASLEEAQAHKFDLVCRKLGLQPGMRLLDVGCGWGGMVRHAVQHYGVRAIGVTLSGEQAAYGQQWIARDGLADRAQIRHSDYRDVTESDFDAISSIGLTEHIGVKNYPGYFAFLHERLADGGRLLNHSITRPSTAHGSIMRGGFINRYVFPDGELAPVGTIITAMADQGFEIRHTEDLREHYARTCRAWARNLSTNYDAAVAEAGRSTARVWGLYLAGSSLGFARNEIQLHQVLGQKVGPGGAAAYPLRPRFED</sequence>
<dbReference type="SUPFAM" id="SSF53335">
    <property type="entry name" value="S-adenosyl-L-methionine-dependent methyltransferases"/>
    <property type="match status" value="1"/>
</dbReference>
<dbReference type="InterPro" id="IPR029063">
    <property type="entry name" value="SAM-dependent_MTases_sf"/>
</dbReference>
<keyword evidence="8" id="KW-1185">Reference proteome</keyword>
<evidence type="ECO:0000256" key="2">
    <source>
        <dbReference type="ARBA" id="ARBA00022603"/>
    </source>
</evidence>
<evidence type="ECO:0000256" key="3">
    <source>
        <dbReference type="ARBA" id="ARBA00022679"/>
    </source>
</evidence>
<dbReference type="GO" id="GO:0008168">
    <property type="term" value="F:methyltransferase activity"/>
    <property type="evidence" value="ECO:0007669"/>
    <property type="project" value="UniProtKB-KW"/>
</dbReference>
<evidence type="ECO:0000256" key="4">
    <source>
        <dbReference type="ARBA" id="ARBA00022691"/>
    </source>
</evidence>
<name>A0ABN2L8J3_9MICO</name>
<evidence type="ECO:0000313" key="8">
    <source>
        <dbReference type="Proteomes" id="UP001499938"/>
    </source>
</evidence>
<dbReference type="SMART" id="SM00828">
    <property type="entry name" value="PKS_MT"/>
    <property type="match status" value="1"/>
</dbReference>
<comment type="similarity">
    <text evidence="1">Belongs to the CFA/CMAS family.</text>
</comment>